<dbReference type="KEGG" id="bbel:109478614"/>
<dbReference type="RefSeq" id="XP_019635845.1">
    <property type="nucleotide sequence ID" value="XM_019780286.1"/>
</dbReference>
<protein>
    <submittedName>
        <fullName evidence="3">LOW QUALITY PROTEIN: spermatogenesis-associated protein 24-like</fullName>
    </submittedName>
</protein>
<dbReference type="Pfam" id="PF15175">
    <property type="entry name" value="SPATA24"/>
    <property type="match status" value="1"/>
</dbReference>
<evidence type="ECO:0000256" key="1">
    <source>
        <dbReference type="SAM" id="MobiDB-lite"/>
    </source>
</evidence>
<name>A0A6P4Z2T4_BRABE</name>
<dbReference type="InterPro" id="IPR029176">
    <property type="entry name" value="SPATA24"/>
</dbReference>
<feature type="compositionally biased region" description="Basic residues" evidence="1">
    <location>
        <begin position="183"/>
        <end position="195"/>
    </location>
</feature>
<gene>
    <name evidence="3" type="primary">LOC109478614</name>
</gene>
<dbReference type="GO" id="GO:0005634">
    <property type="term" value="C:nucleus"/>
    <property type="evidence" value="ECO:0007669"/>
    <property type="project" value="TreeGrafter"/>
</dbReference>
<dbReference type="GO" id="GO:0003677">
    <property type="term" value="F:DNA binding"/>
    <property type="evidence" value="ECO:0007669"/>
    <property type="project" value="TreeGrafter"/>
</dbReference>
<organism evidence="2 3">
    <name type="scientific">Branchiostoma belcheri</name>
    <name type="common">Amphioxus</name>
    <dbReference type="NCBI Taxonomy" id="7741"/>
    <lineage>
        <taxon>Eukaryota</taxon>
        <taxon>Metazoa</taxon>
        <taxon>Chordata</taxon>
        <taxon>Cephalochordata</taxon>
        <taxon>Leptocardii</taxon>
        <taxon>Amphioxiformes</taxon>
        <taxon>Branchiostomatidae</taxon>
        <taxon>Branchiostoma</taxon>
    </lineage>
</organism>
<evidence type="ECO:0000313" key="2">
    <source>
        <dbReference type="Proteomes" id="UP000515135"/>
    </source>
</evidence>
<dbReference type="GO" id="GO:0005737">
    <property type="term" value="C:cytoplasm"/>
    <property type="evidence" value="ECO:0007669"/>
    <property type="project" value="TreeGrafter"/>
</dbReference>
<feature type="region of interest" description="Disordered" evidence="1">
    <location>
        <begin position="176"/>
        <end position="203"/>
    </location>
</feature>
<dbReference type="OrthoDB" id="10047985at2759"/>
<dbReference type="PANTHER" id="PTHR35155:SF1">
    <property type="entry name" value="SPERMATOGENESIS-ASSOCIATED PROTEIN 24"/>
    <property type="match status" value="1"/>
</dbReference>
<dbReference type="PANTHER" id="PTHR35155">
    <property type="entry name" value="SPERMATOGENESIS-ASSOCIATED PROTEIN 24"/>
    <property type="match status" value="1"/>
</dbReference>
<dbReference type="Proteomes" id="UP000515135">
    <property type="component" value="Unplaced"/>
</dbReference>
<dbReference type="GeneID" id="109478614"/>
<sequence length="203" mass="23461">MASTPKVGSHILVHRQLQDLIAVLQDQQDKLRQELRTKEGWVSKEQFEAVQRELQFEREEHMKTKAKLSSESEKLQFALGEIDVLSKQLEREKSSFENALGMMKSKAQRESHQASQLKDKCSEVVAQCELQEDILNVKDLRINDLKQRLTKQKQAHKAQMEDLEIQQQQDAYISRILEESGQGRRRAGKTGKKGFSKISDEEL</sequence>
<keyword evidence="2" id="KW-1185">Reference proteome</keyword>
<proteinExistence type="predicted"/>
<evidence type="ECO:0000313" key="3">
    <source>
        <dbReference type="RefSeq" id="XP_019635845.1"/>
    </source>
</evidence>
<dbReference type="AlphaFoldDB" id="A0A6P4Z2T4"/>
<accession>A0A6P4Z2T4</accession>
<reference evidence="3" key="1">
    <citation type="submission" date="2025-08" db="UniProtKB">
        <authorList>
            <consortium name="RefSeq"/>
        </authorList>
    </citation>
    <scope>IDENTIFICATION</scope>
    <source>
        <tissue evidence="3">Gonad</tissue>
    </source>
</reference>